<dbReference type="Pfam" id="PF08905">
    <property type="entry name" value="DUF1850"/>
    <property type="match status" value="1"/>
</dbReference>
<accession>A0A4D6HSW5</accession>
<dbReference type="Proteomes" id="UP000296822">
    <property type="component" value="Plasmid unnamed1"/>
</dbReference>
<reference evidence="1 2" key="1">
    <citation type="journal article" date="2019" name="Nat. Commun.">
        <title>A new type of DNA phosphorothioation-based antiviral system in archaea.</title>
        <authorList>
            <person name="Xiong L."/>
            <person name="Liu S."/>
            <person name="Chen S."/>
            <person name="Xiao Y."/>
            <person name="Zhu B."/>
            <person name="Gao Y."/>
            <person name="Zhang Y."/>
            <person name="Chen B."/>
            <person name="Luo J."/>
            <person name="Deng Z."/>
            <person name="Chen X."/>
            <person name="Wang L."/>
            <person name="Chen S."/>
        </authorList>
    </citation>
    <scope>NUCLEOTIDE SEQUENCE [LARGE SCALE GENOMIC DNA]</scope>
    <source>
        <strain evidence="1 2">JCM 10635</strain>
        <plasmid evidence="1 2">unnamed1</plasmid>
    </source>
</reference>
<dbReference type="AlphaFoldDB" id="A0A4D6HSW5"/>
<proteinExistence type="predicted"/>
<dbReference type="InterPro" id="IPR015001">
    <property type="entry name" value="DUF1850"/>
</dbReference>
<evidence type="ECO:0000313" key="1">
    <source>
        <dbReference type="EMBL" id="QCC56356.1"/>
    </source>
</evidence>
<dbReference type="EMBL" id="CP031306">
    <property type="protein sequence ID" value="QCC56356.1"/>
    <property type="molecule type" value="Genomic_DNA"/>
</dbReference>
<keyword evidence="1" id="KW-0614">Plasmid</keyword>
<gene>
    <name evidence="1" type="ORF">DV706_17630</name>
</gene>
<organism evidence="1 2">
    <name type="scientific">Natronorubrum bangense</name>
    <dbReference type="NCBI Taxonomy" id="61858"/>
    <lineage>
        <taxon>Archaea</taxon>
        <taxon>Methanobacteriati</taxon>
        <taxon>Methanobacteriota</taxon>
        <taxon>Stenosarchaea group</taxon>
        <taxon>Halobacteria</taxon>
        <taxon>Halobacteriales</taxon>
        <taxon>Natrialbaceae</taxon>
        <taxon>Natronorubrum</taxon>
    </lineage>
</organism>
<dbReference type="KEGG" id="nbg:DV706_17630"/>
<geneLocation type="plasmid" evidence="1">
    <name>unnamed1</name>
</geneLocation>
<name>A0A4D6HSW5_9EURY</name>
<sequence length="204" mass="22928">MTSRKSIKSPDSSRSPYTMVRLSFILALRTTSTTTSRMASARVAVALISALALVVCIVLATVPAGTVVHVEHGQSGETRAVYPIDDGEEFSIEYVHSSEKTQIREVYTVDETSIVQVREEYDYYAAGLEFERETRQVDGWTVADVDREIGSFSVRTAATTEQRLLIADENRSLQTYTEPWETMTISAENVTYLEYLTYEVQSRI</sequence>
<evidence type="ECO:0000313" key="2">
    <source>
        <dbReference type="Proteomes" id="UP000296822"/>
    </source>
</evidence>
<protein>
    <submittedName>
        <fullName evidence="1">DUF1850 domain-containing protein</fullName>
    </submittedName>
</protein>